<dbReference type="AlphaFoldDB" id="A0A0M3KFE3"/>
<evidence type="ECO:0000313" key="3">
    <source>
        <dbReference type="Proteomes" id="UP000267096"/>
    </source>
</evidence>
<reference evidence="4" key="1">
    <citation type="submission" date="2017-02" db="UniProtKB">
        <authorList>
            <consortium name="WormBaseParasite"/>
        </authorList>
    </citation>
    <scope>IDENTIFICATION</scope>
</reference>
<evidence type="ECO:0000313" key="4">
    <source>
        <dbReference type="WBParaSite" id="ASIM_0001970201-mRNA-1"/>
    </source>
</evidence>
<evidence type="ECO:0000313" key="2">
    <source>
        <dbReference type="EMBL" id="VDK67516.1"/>
    </source>
</evidence>
<protein>
    <submittedName>
        <fullName evidence="4">Transmembrane protein</fullName>
    </submittedName>
</protein>
<feature type="transmembrane region" description="Helical" evidence="1">
    <location>
        <begin position="6"/>
        <end position="29"/>
    </location>
</feature>
<sequence length="61" mass="6534">MTSLRSGTLTVAGLFLSAAIIAAVLALALWDFKAHQTQTNLFYGGYSFTFLSFPLSSSLSQ</sequence>
<name>A0A0M3KFE3_ANISI</name>
<keyword evidence="1" id="KW-1133">Transmembrane helix</keyword>
<evidence type="ECO:0000256" key="1">
    <source>
        <dbReference type="SAM" id="Phobius"/>
    </source>
</evidence>
<dbReference type="WBParaSite" id="ASIM_0001970201-mRNA-1">
    <property type="protein sequence ID" value="ASIM_0001970201-mRNA-1"/>
    <property type="gene ID" value="ASIM_0001970201"/>
</dbReference>
<proteinExistence type="predicted"/>
<gene>
    <name evidence="2" type="ORF">ASIM_LOCUS19092</name>
</gene>
<reference evidence="2 3" key="2">
    <citation type="submission" date="2018-11" db="EMBL/GenBank/DDBJ databases">
        <authorList>
            <consortium name="Pathogen Informatics"/>
        </authorList>
    </citation>
    <scope>NUCLEOTIDE SEQUENCE [LARGE SCALE GENOMIC DNA]</scope>
</reference>
<keyword evidence="1" id="KW-0812">Transmembrane</keyword>
<dbReference type="Proteomes" id="UP000267096">
    <property type="component" value="Unassembled WGS sequence"/>
</dbReference>
<organism evidence="4">
    <name type="scientific">Anisakis simplex</name>
    <name type="common">Herring worm</name>
    <dbReference type="NCBI Taxonomy" id="6269"/>
    <lineage>
        <taxon>Eukaryota</taxon>
        <taxon>Metazoa</taxon>
        <taxon>Ecdysozoa</taxon>
        <taxon>Nematoda</taxon>
        <taxon>Chromadorea</taxon>
        <taxon>Rhabditida</taxon>
        <taxon>Spirurina</taxon>
        <taxon>Ascaridomorpha</taxon>
        <taxon>Ascaridoidea</taxon>
        <taxon>Anisakidae</taxon>
        <taxon>Anisakis</taxon>
        <taxon>Anisakis simplex complex</taxon>
    </lineage>
</organism>
<keyword evidence="1" id="KW-0472">Membrane</keyword>
<dbReference type="EMBL" id="UYRR01036605">
    <property type="protein sequence ID" value="VDK67516.1"/>
    <property type="molecule type" value="Genomic_DNA"/>
</dbReference>
<keyword evidence="3" id="KW-1185">Reference proteome</keyword>
<accession>A0A0M3KFE3</accession>